<organism evidence="2 3">
    <name type="scientific">Amborella trichopoda</name>
    <dbReference type="NCBI Taxonomy" id="13333"/>
    <lineage>
        <taxon>Eukaryota</taxon>
        <taxon>Viridiplantae</taxon>
        <taxon>Streptophyta</taxon>
        <taxon>Embryophyta</taxon>
        <taxon>Tracheophyta</taxon>
        <taxon>Spermatophyta</taxon>
        <taxon>Magnoliopsida</taxon>
        <taxon>Amborellales</taxon>
        <taxon>Amborellaceae</taxon>
        <taxon>Amborella</taxon>
    </lineage>
</organism>
<keyword evidence="3" id="KW-1185">Reference proteome</keyword>
<accession>W1NY59</accession>
<name>W1NY59_AMBTC</name>
<dbReference type="HOGENOM" id="CLU_1962550_0_0_1"/>
<reference evidence="3" key="1">
    <citation type="journal article" date="2013" name="Science">
        <title>The Amborella genome and the evolution of flowering plants.</title>
        <authorList>
            <consortium name="Amborella Genome Project"/>
        </authorList>
    </citation>
    <scope>NUCLEOTIDE SEQUENCE [LARGE SCALE GENOMIC DNA]</scope>
</reference>
<proteinExistence type="predicted"/>
<evidence type="ECO:0000313" key="3">
    <source>
        <dbReference type="Proteomes" id="UP000017836"/>
    </source>
</evidence>
<evidence type="ECO:0000313" key="2">
    <source>
        <dbReference type="EMBL" id="ERN00593.1"/>
    </source>
</evidence>
<dbReference type="Gramene" id="ERN00593">
    <property type="protein sequence ID" value="ERN00593"/>
    <property type="gene ID" value="AMTR_s00091p00068650"/>
</dbReference>
<protein>
    <submittedName>
        <fullName evidence="2">Uncharacterized protein</fullName>
    </submittedName>
</protein>
<feature type="region of interest" description="Disordered" evidence="1">
    <location>
        <begin position="34"/>
        <end position="54"/>
    </location>
</feature>
<gene>
    <name evidence="2" type="ORF">AMTR_s00091p00068650</name>
</gene>
<dbReference type="AlphaFoldDB" id="W1NY59"/>
<feature type="compositionally biased region" description="Polar residues" evidence="1">
    <location>
        <begin position="37"/>
        <end position="47"/>
    </location>
</feature>
<sequence>MLGPQVTTASRDERDEAIGDCGFRLLWAHESERATGPQVTATPQSYTRGDEREMAPQITMALESYTHENKRETGPQVCCRFGMLRNKEKGGKDGATGSCSFGCAEKMGLERERRRKEKGKRRENGLEV</sequence>
<evidence type="ECO:0000256" key="1">
    <source>
        <dbReference type="SAM" id="MobiDB-lite"/>
    </source>
</evidence>
<dbReference type="EMBL" id="KI394855">
    <property type="protein sequence ID" value="ERN00593.1"/>
    <property type="molecule type" value="Genomic_DNA"/>
</dbReference>
<dbReference type="Proteomes" id="UP000017836">
    <property type="component" value="Unassembled WGS sequence"/>
</dbReference>